<evidence type="ECO:0000313" key="2">
    <source>
        <dbReference type="Proteomes" id="UP000235023"/>
    </source>
</evidence>
<accession>A0A2J5HNA7</accession>
<dbReference type="Proteomes" id="UP000235023">
    <property type="component" value="Unassembled WGS sequence"/>
</dbReference>
<evidence type="ECO:0000313" key="1">
    <source>
        <dbReference type="EMBL" id="PLN78680.1"/>
    </source>
</evidence>
<proteinExistence type="predicted"/>
<sequence length="341" mass="38361">MDVVACAQAAAALAGMFLEIVRTMKHVIETMKGARLALLEMLTHAYRQTANEVLELVRKVAGLARRHDLLMKVNWFFYRSDVVALGKKLGEREKDLGLVLTFIAAYVLNYPFGLESPPQYFELVTPFGKFFCTMVAPPQASPSLWLGVLVRDSFTPVYLEKRDKLAFAAKHGCWPAVLEILDEGRRVFDESWPNAVRLRTLAIGQTKGEFRCADITAAEIARELGYNDIYSILAPVIRHVLPAATLTLLQTKFDEFLQAELEECVTLTRGEMRLPPLAALTELERPEMWFPLALFQKAFLFRLDGGELVVLSLGRRQPPSRQAFRITTTGWTAIQDVIITG</sequence>
<keyword evidence="2" id="KW-1185">Reference proteome</keyword>
<dbReference type="OrthoDB" id="524187at2759"/>
<gene>
    <name evidence="1" type="ORF">BDW42DRAFT_187228</name>
</gene>
<dbReference type="EMBL" id="KZ559572">
    <property type="protein sequence ID" value="PLN78680.1"/>
    <property type="molecule type" value="Genomic_DNA"/>
</dbReference>
<name>A0A2J5HNA7_9EURO</name>
<reference evidence="2" key="1">
    <citation type="submission" date="2017-12" db="EMBL/GenBank/DDBJ databases">
        <authorList>
            <consortium name="DOE Joint Genome Institute"/>
            <person name="Mondo S.J."/>
            <person name="Kjaerbolling I."/>
            <person name="Vesth T.C."/>
            <person name="Frisvad J.C."/>
            <person name="Nybo J.L."/>
            <person name="Theobald S."/>
            <person name="Kuo A."/>
            <person name="Bowyer P."/>
            <person name="Matsuda Y."/>
            <person name="Lyhne E.K."/>
            <person name="Kogle M.E."/>
            <person name="Clum A."/>
            <person name="Lipzen A."/>
            <person name="Salamov A."/>
            <person name="Ngan C.Y."/>
            <person name="Daum C."/>
            <person name="Chiniquy J."/>
            <person name="Barry K."/>
            <person name="LaButti K."/>
            <person name="Haridas S."/>
            <person name="Simmons B.A."/>
            <person name="Magnuson J.K."/>
            <person name="Mortensen U.H."/>
            <person name="Larsen T.O."/>
            <person name="Grigoriev I.V."/>
            <person name="Baker S.E."/>
            <person name="Andersen M.R."/>
            <person name="Nordberg H.P."/>
            <person name="Cantor M.N."/>
            <person name="Hua S.X."/>
        </authorList>
    </citation>
    <scope>NUCLEOTIDE SEQUENCE [LARGE SCALE GENOMIC DNA]</scope>
    <source>
        <strain evidence="2">IBT 19404</strain>
    </source>
</reference>
<organism evidence="1 2">
    <name type="scientific">Aspergillus taichungensis</name>
    <dbReference type="NCBI Taxonomy" id="482145"/>
    <lineage>
        <taxon>Eukaryota</taxon>
        <taxon>Fungi</taxon>
        <taxon>Dikarya</taxon>
        <taxon>Ascomycota</taxon>
        <taxon>Pezizomycotina</taxon>
        <taxon>Eurotiomycetes</taxon>
        <taxon>Eurotiomycetidae</taxon>
        <taxon>Eurotiales</taxon>
        <taxon>Aspergillaceae</taxon>
        <taxon>Aspergillus</taxon>
        <taxon>Aspergillus subgen. Circumdati</taxon>
    </lineage>
</organism>
<protein>
    <submittedName>
        <fullName evidence="1">Uncharacterized protein</fullName>
    </submittedName>
</protein>
<dbReference type="AlphaFoldDB" id="A0A2J5HNA7"/>